<name>A0A3S1A8T8_CHLFR</name>
<evidence type="ECO:0000313" key="3">
    <source>
        <dbReference type="Proteomes" id="UP000268857"/>
    </source>
</evidence>
<reference evidence="2 3" key="1">
    <citation type="journal article" date="2019" name="Genome Biol. Evol.">
        <title>Day and night: Metabolic profiles and evolutionary relationships of six axenic non-marine cyanobacteria.</title>
        <authorList>
            <person name="Will S.E."/>
            <person name="Henke P."/>
            <person name="Boedeker C."/>
            <person name="Huang S."/>
            <person name="Brinkmann H."/>
            <person name="Rohde M."/>
            <person name="Jarek M."/>
            <person name="Friedl T."/>
            <person name="Seufert S."/>
            <person name="Schumacher M."/>
            <person name="Overmann J."/>
            <person name="Neumann-Schaal M."/>
            <person name="Petersen J."/>
        </authorList>
    </citation>
    <scope>NUCLEOTIDE SEQUENCE [LARGE SCALE GENOMIC DNA]</scope>
    <source>
        <strain evidence="2 3">PCC 6912</strain>
    </source>
</reference>
<dbReference type="STRING" id="211165.GCA_000317285_02720"/>
<feature type="region of interest" description="Disordered" evidence="1">
    <location>
        <begin position="346"/>
        <end position="371"/>
    </location>
</feature>
<comment type="caution">
    <text evidence="2">The sequence shown here is derived from an EMBL/GenBank/DDBJ whole genome shotgun (WGS) entry which is preliminary data.</text>
</comment>
<dbReference type="EMBL" id="RSCJ01000046">
    <property type="protein sequence ID" value="RUR72577.1"/>
    <property type="molecule type" value="Genomic_DNA"/>
</dbReference>
<sequence>MARSNLTNTDVEVRITHSSTDRAEVPPKRRVHKRSRRTNAEGLMAVIPFTHLKPGIWDLQCCGDLMSDLLGKPWQYSVQLQVSPQVIDGETRKLGVAPWERPENGENSAIFKKTKSSTEDTIIDQPISPVWLKAETAQQILQNLIDLALPNSATLLEDERTENYPLVFTDLPLQIILEEETYIGNWGQALSLNGYVQPKETTNLPSICTKEVRIELRSPQGLEILSRQVLQNLGEKLLPFSISCSIEIPAECESKLILGNISLYGTLNPDTEAILLGSQSFTITADITELLALGTLANKNEPEVWQEQAQIPSTPPIKTKSSESAAKLNLELFNIVKSKKITQSLPAHPAPKISLPPRLKPLSSENSGACRSPQLPNLPQLNSLNNNISADVSSSTVQLQDFEQEGTPTIVEQVARIDTTFPFLKRVKNLPQEQKEDICYDGEALDLYICKECEHQGITTTPDEDIAQSVTDQGAEYEDDSFEESVALVIPSSSHLLTVQPNPYISPLIVKWMYNHGYSLSEPIDVEYEDYNTHTPTPEEIPQEQSPFTFNPEYLLEDTNLYITSDLDIKPEEDEEKPLTISLPFPPPPPFVASPLYQLPPLRHAKTPPVWLTKEIVVDDTYSKVEVEAKDSSSASEEKQCLPNISIALPMTGAIAQPLPIPQLHLPEGELICGKSVRIRIQVPCRRPGIAVKLWIEDCQMRWLLEGPRLLTNLQPNSSGGLEVITIIQIPFGCLEICLEAIAVDMATKQESHKATIMRTVIPEDLLSLQQDEMLGL</sequence>
<keyword evidence="3" id="KW-1185">Reference proteome</keyword>
<dbReference type="Proteomes" id="UP000268857">
    <property type="component" value="Unassembled WGS sequence"/>
</dbReference>
<gene>
    <name evidence="2" type="ORF">PCC6912_62210</name>
</gene>
<protein>
    <submittedName>
        <fullName evidence="2">Uncharacterized protein</fullName>
    </submittedName>
</protein>
<dbReference type="AlphaFoldDB" id="A0A3S1A8T8"/>
<accession>A0A3S1A8T8</accession>
<evidence type="ECO:0000313" key="2">
    <source>
        <dbReference type="EMBL" id="RUR72577.1"/>
    </source>
</evidence>
<proteinExistence type="predicted"/>
<evidence type="ECO:0000256" key="1">
    <source>
        <dbReference type="SAM" id="MobiDB-lite"/>
    </source>
</evidence>
<organism evidence="2 3">
    <name type="scientific">Chlorogloeopsis fritschii PCC 6912</name>
    <dbReference type="NCBI Taxonomy" id="211165"/>
    <lineage>
        <taxon>Bacteria</taxon>
        <taxon>Bacillati</taxon>
        <taxon>Cyanobacteriota</taxon>
        <taxon>Cyanophyceae</taxon>
        <taxon>Nostocales</taxon>
        <taxon>Chlorogloeopsidaceae</taxon>
        <taxon>Chlorogloeopsis</taxon>
    </lineage>
</organism>